<dbReference type="EMBL" id="PDTV01000006">
    <property type="protein sequence ID" value="PIE83222.1"/>
    <property type="molecule type" value="Genomic_DNA"/>
</dbReference>
<dbReference type="InterPro" id="IPR004518">
    <property type="entry name" value="MazG-like_dom"/>
</dbReference>
<comment type="similarity">
    <text evidence="2">Belongs to the nucleoside triphosphate pyrophosphohydrolase family.</text>
</comment>
<feature type="domain" description="NTP pyrophosphohydrolase MazG-like" evidence="5">
    <location>
        <begin position="27"/>
        <end position="100"/>
    </location>
</feature>
<dbReference type="Pfam" id="PF03819">
    <property type="entry name" value="MazG"/>
    <property type="match status" value="2"/>
</dbReference>
<dbReference type="GO" id="GO:0006203">
    <property type="term" value="P:dGTP catabolic process"/>
    <property type="evidence" value="ECO:0007669"/>
    <property type="project" value="TreeGrafter"/>
</dbReference>
<protein>
    <recommendedName>
        <fullName evidence="4">Nucleoside triphosphate pyrophosphohydrolase</fullName>
        <ecNumber evidence="3">3.6.1.8</ecNumber>
    </recommendedName>
</protein>
<dbReference type="CDD" id="cd11529">
    <property type="entry name" value="NTP-PPase_MazG_Cterm"/>
    <property type="match status" value="1"/>
</dbReference>
<dbReference type="Gene3D" id="1.10.287.1080">
    <property type="entry name" value="MazG-like"/>
    <property type="match status" value="2"/>
</dbReference>
<evidence type="ECO:0000256" key="1">
    <source>
        <dbReference type="ARBA" id="ARBA00052141"/>
    </source>
</evidence>
<dbReference type="InterPro" id="IPR048015">
    <property type="entry name" value="NTP-PPase_MazG-like_N"/>
</dbReference>
<proteinExistence type="inferred from homology"/>
<dbReference type="GO" id="GO:0046061">
    <property type="term" value="P:dATP catabolic process"/>
    <property type="evidence" value="ECO:0007669"/>
    <property type="project" value="TreeGrafter"/>
</dbReference>
<evidence type="ECO:0000256" key="2">
    <source>
        <dbReference type="ARBA" id="ARBA00061115"/>
    </source>
</evidence>
<evidence type="ECO:0000313" key="6">
    <source>
        <dbReference type="EMBL" id="PIE83222.1"/>
    </source>
</evidence>
<evidence type="ECO:0000313" key="7">
    <source>
        <dbReference type="Proteomes" id="UP000229278"/>
    </source>
</evidence>
<dbReference type="AlphaFoldDB" id="A0A2G6PFE4"/>
<comment type="catalytic activity">
    <reaction evidence="1">
        <text>ATP + H2O = AMP + diphosphate + H(+)</text>
        <dbReference type="Rhea" id="RHEA:14245"/>
        <dbReference type="ChEBI" id="CHEBI:15377"/>
        <dbReference type="ChEBI" id="CHEBI:15378"/>
        <dbReference type="ChEBI" id="CHEBI:30616"/>
        <dbReference type="ChEBI" id="CHEBI:33019"/>
        <dbReference type="ChEBI" id="CHEBI:456215"/>
        <dbReference type="EC" id="3.6.1.8"/>
    </reaction>
</comment>
<dbReference type="FunFam" id="1.10.287.1080:FF:000003">
    <property type="entry name" value="Nucleoside triphosphate pyrophosphohydrolase"/>
    <property type="match status" value="1"/>
</dbReference>
<dbReference type="GO" id="GO:0047693">
    <property type="term" value="F:ATP diphosphatase activity"/>
    <property type="evidence" value="ECO:0007669"/>
    <property type="project" value="UniProtKB-EC"/>
</dbReference>
<dbReference type="GO" id="GO:0046052">
    <property type="term" value="P:UTP catabolic process"/>
    <property type="evidence" value="ECO:0007669"/>
    <property type="project" value="TreeGrafter"/>
</dbReference>
<dbReference type="GO" id="GO:0046076">
    <property type="term" value="P:dTTP catabolic process"/>
    <property type="evidence" value="ECO:0007669"/>
    <property type="project" value="TreeGrafter"/>
</dbReference>
<dbReference type="NCBIfam" id="NF007113">
    <property type="entry name" value="PRK09562.1"/>
    <property type="match status" value="1"/>
</dbReference>
<keyword evidence="6" id="KW-0378">Hydrolase</keyword>
<sequence>MREMAALLELMARLRDPVNGCPWDRQQSYATIVPHTLEEAYEVADAVAREDWAELRDELGDLLFQVVFYAQIACEEGRFDFHEIAGGIVEKMIRRHPHVFADEHYADATEQTVAWENIKAAEKAGRGKIPTSTLDGVPLALPALIRAVKLQRKAAKAGFDWHQVEPVLAKIEEELAEIRHEMANDSPPERLSDELGDVLFAIVNLARHLKIDPEMALRGTNSKFERRFQYIEKQLAEKGQTPKNVTLAEMDMLWEQAKLKV</sequence>
<evidence type="ECO:0000259" key="5">
    <source>
        <dbReference type="Pfam" id="PF03819"/>
    </source>
</evidence>
<accession>A0A2G6PFE4</accession>
<dbReference type="Proteomes" id="UP000229278">
    <property type="component" value="Unassembled WGS sequence"/>
</dbReference>
<name>A0A2G6PFE4_9GAMM</name>
<dbReference type="PANTHER" id="PTHR30522:SF0">
    <property type="entry name" value="NUCLEOSIDE TRIPHOSPHATE PYROPHOSPHOHYDROLASE"/>
    <property type="match status" value="1"/>
</dbReference>
<dbReference type="NCBIfam" id="TIGR00444">
    <property type="entry name" value="mazG"/>
    <property type="match status" value="1"/>
</dbReference>
<dbReference type="GO" id="GO:0006950">
    <property type="term" value="P:response to stress"/>
    <property type="evidence" value="ECO:0007669"/>
    <property type="project" value="UniProtKB-ARBA"/>
</dbReference>
<reference evidence="6 7" key="1">
    <citation type="submission" date="2017-10" db="EMBL/GenBank/DDBJ databases">
        <title>Novel microbial diversity and functional potential in the marine mammal oral microbiome.</title>
        <authorList>
            <person name="Dudek N.K."/>
            <person name="Sun C.L."/>
            <person name="Burstein D."/>
            <person name="Kantor R.S."/>
            <person name="Aliaga Goltsman D.S."/>
            <person name="Bik E.M."/>
            <person name="Thomas B.C."/>
            <person name="Banfield J.F."/>
            <person name="Relman D.A."/>
        </authorList>
    </citation>
    <scope>NUCLEOTIDE SEQUENCE [LARGE SCALE GENOMIC DNA]</scope>
    <source>
        <strain evidence="6">DOLJORAL78_50_517</strain>
    </source>
</reference>
<dbReference type="InterPro" id="IPR011551">
    <property type="entry name" value="NTP_PyrPHydrolase_MazG"/>
</dbReference>
<dbReference type="FunFam" id="1.10.287.1080:FF:000001">
    <property type="entry name" value="Nucleoside triphosphate pyrophosphohydrolase"/>
    <property type="match status" value="1"/>
</dbReference>
<dbReference type="GO" id="GO:0046047">
    <property type="term" value="P:TTP catabolic process"/>
    <property type="evidence" value="ECO:0007669"/>
    <property type="project" value="TreeGrafter"/>
</dbReference>
<dbReference type="EC" id="3.6.1.8" evidence="3"/>
<dbReference type="GO" id="GO:0046081">
    <property type="term" value="P:dUTP catabolic process"/>
    <property type="evidence" value="ECO:0007669"/>
    <property type="project" value="TreeGrafter"/>
</dbReference>
<feature type="domain" description="NTP pyrophosphohydrolase MazG-like" evidence="5">
    <location>
        <begin position="167"/>
        <end position="227"/>
    </location>
</feature>
<organism evidence="6 7">
    <name type="scientific">Candidatus Contendibacter odensensis</name>
    <dbReference type="NCBI Taxonomy" id="1400860"/>
    <lineage>
        <taxon>Bacteria</taxon>
        <taxon>Pseudomonadati</taxon>
        <taxon>Pseudomonadota</taxon>
        <taxon>Gammaproteobacteria</taxon>
        <taxon>Candidatus Competibacteraceae</taxon>
        <taxon>Candidatus Contendibacter</taxon>
    </lineage>
</organism>
<gene>
    <name evidence="6" type="ORF">CSA09_02775</name>
</gene>
<dbReference type="InterPro" id="IPR048011">
    <property type="entry name" value="NTP-PPase_MazG-like_C"/>
</dbReference>
<evidence type="ECO:0000256" key="4">
    <source>
        <dbReference type="ARBA" id="ARBA00074799"/>
    </source>
</evidence>
<evidence type="ECO:0000256" key="3">
    <source>
        <dbReference type="ARBA" id="ARBA00066372"/>
    </source>
</evidence>
<dbReference type="PANTHER" id="PTHR30522">
    <property type="entry name" value="NUCLEOSIDE TRIPHOSPHATE PYROPHOSPHOHYDROLASE"/>
    <property type="match status" value="1"/>
</dbReference>
<comment type="caution">
    <text evidence="6">The sequence shown here is derived from an EMBL/GenBank/DDBJ whole genome shotgun (WGS) entry which is preliminary data.</text>
</comment>
<dbReference type="SUPFAM" id="SSF101386">
    <property type="entry name" value="all-alpha NTP pyrophosphatases"/>
    <property type="match status" value="2"/>
</dbReference>
<dbReference type="CDD" id="cd11528">
    <property type="entry name" value="NTP-PPase_MazG_Nterm"/>
    <property type="match status" value="1"/>
</dbReference>